<dbReference type="EMBL" id="CP002101">
    <property type="protein sequence ID" value="AEH61170.1"/>
    <property type="molecule type" value="Genomic_DNA"/>
</dbReference>
<keyword evidence="3" id="KW-0285">Flavoprotein</keyword>
<evidence type="ECO:0000256" key="3">
    <source>
        <dbReference type="ARBA" id="ARBA00022630"/>
    </source>
</evidence>
<dbReference type="GeneID" id="10822957"/>
<dbReference type="OrthoDB" id="213514at2157"/>
<reference evidence="7 8" key="1">
    <citation type="submission" date="2010-07" db="EMBL/GenBank/DDBJ databases">
        <title>The complete genome of Methanosalsum zhilinae DSM 4017.</title>
        <authorList>
            <consortium name="US DOE Joint Genome Institute (JGI-PGF)"/>
            <person name="Lucas S."/>
            <person name="Copeland A."/>
            <person name="Lapidus A."/>
            <person name="Glavina del Rio T."/>
            <person name="Dalin E."/>
            <person name="Tice H."/>
            <person name="Bruce D."/>
            <person name="Goodwin L."/>
            <person name="Pitluck S."/>
            <person name="Kyrpides N."/>
            <person name="Mavromatis K."/>
            <person name="Ovchinnikova G."/>
            <person name="Daligault H."/>
            <person name="Detter J.C."/>
            <person name="Han C."/>
            <person name="Tapia R."/>
            <person name="Larimer F."/>
            <person name="Land M."/>
            <person name="Hauser L."/>
            <person name="Markowitz V."/>
            <person name="Cheng J.-F."/>
            <person name="Hugenholtz P."/>
            <person name="Woyke T."/>
            <person name="Wu D."/>
            <person name="Spring S."/>
            <person name="Schueler E."/>
            <person name="Brambilla E."/>
            <person name="Klenk H.-P."/>
            <person name="Eisen J.A."/>
        </authorList>
    </citation>
    <scope>NUCLEOTIDE SEQUENCE [LARGE SCALE GENOMIC DNA]</scope>
    <source>
        <strain evidence="8">DSM 4017 / NBRC 107636 / OCM 62 / WeN5</strain>
    </source>
</reference>
<dbReference type="Gene3D" id="3.30.465.10">
    <property type="match status" value="1"/>
</dbReference>
<dbReference type="HOGENOM" id="CLU_018354_10_0_2"/>
<name>F7XN52_METZD</name>
<gene>
    <name evidence="7" type="ordered locus">Mzhil_1321</name>
</gene>
<evidence type="ECO:0000256" key="1">
    <source>
        <dbReference type="ARBA" id="ARBA00001974"/>
    </source>
</evidence>
<evidence type="ECO:0000256" key="2">
    <source>
        <dbReference type="ARBA" id="ARBA00005466"/>
    </source>
</evidence>
<dbReference type="PROSITE" id="PS00862">
    <property type="entry name" value="OX2_COVAL_FAD"/>
    <property type="match status" value="1"/>
</dbReference>
<evidence type="ECO:0000259" key="6">
    <source>
        <dbReference type="PROSITE" id="PS51387"/>
    </source>
</evidence>
<dbReference type="Gene3D" id="3.40.462.20">
    <property type="match status" value="1"/>
</dbReference>
<dbReference type="STRING" id="679901.Mzhil_1321"/>
<evidence type="ECO:0000256" key="4">
    <source>
        <dbReference type="ARBA" id="ARBA00022827"/>
    </source>
</evidence>
<dbReference type="InterPro" id="IPR016166">
    <property type="entry name" value="FAD-bd_PCMH"/>
</dbReference>
<dbReference type="InterPro" id="IPR006094">
    <property type="entry name" value="Oxid_FAD_bind_N"/>
</dbReference>
<dbReference type="AlphaFoldDB" id="F7XN52"/>
<dbReference type="InterPro" id="IPR036318">
    <property type="entry name" value="FAD-bd_PCMH-like_sf"/>
</dbReference>
<dbReference type="InterPro" id="IPR016169">
    <property type="entry name" value="FAD-bd_PCMH_sub2"/>
</dbReference>
<dbReference type="PROSITE" id="PS51387">
    <property type="entry name" value="FAD_PCMH"/>
    <property type="match status" value="1"/>
</dbReference>
<dbReference type="GO" id="GO:0016491">
    <property type="term" value="F:oxidoreductase activity"/>
    <property type="evidence" value="ECO:0007669"/>
    <property type="project" value="UniProtKB-KW"/>
</dbReference>
<dbReference type="InterPro" id="IPR016167">
    <property type="entry name" value="FAD-bd_PCMH_sub1"/>
</dbReference>
<dbReference type="Pfam" id="PF01565">
    <property type="entry name" value="FAD_binding_4"/>
    <property type="match status" value="1"/>
</dbReference>
<dbReference type="InterPro" id="IPR012951">
    <property type="entry name" value="BBE"/>
</dbReference>
<comment type="cofactor">
    <cofactor evidence="1">
        <name>FAD</name>
        <dbReference type="ChEBI" id="CHEBI:57692"/>
    </cofactor>
</comment>
<dbReference type="GO" id="GO:0071949">
    <property type="term" value="F:FAD binding"/>
    <property type="evidence" value="ECO:0007669"/>
    <property type="project" value="InterPro"/>
</dbReference>
<dbReference type="SUPFAM" id="SSF56176">
    <property type="entry name" value="FAD-binding/transporter-associated domain-like"/>
    <property type="match status" value="1"/>
</dbReference>
<evidence type="ECO:0000313" key="7">
    <source>
        <dbReference type="EMBL" id="AEH61170.1"/>
    </source>
</evidence>
<dbReference type="InterPro" id="IPR050416">
    <property type="entry name" value="FAD-linked_Oxidoreductase"/>
</dbReference>
<accession>F7XN52</accession>
<dbReference type="InterPro" id="IPR006093">
    <property type="entry name" value="Oxy_OxRdtase_FAD_BS"/>
</dbReference>
<keyword evidence="8" id="KW-1185">Reference proteome</keyword>
<keyword evidence="4" id="KW-0274">FAD</keyword>
<evidence type="ECO:0000313" key="8">
    <source>
        <dbReference type="Proteomes" id="UP000006622"/>
    </source>
</evidence>
<dbReference type="RefSeq" id="WP_013898607.1">
    <property type="nucleotide sequence ID" value="NC_015676.1"/>
</dbReference>
<dbReference type="Gene3D" id="3.30.43.10">
    <property type="entry name" value="Uridine Diphospho-n-acetylenolpyruvylglucosamine Reductase, domain 2"/>
    <property type="match status" value="1"/>
</dbReference>
<dbReference type="PANTHER" id="PTHR42973:SF39">
    <property type="entry name" value="FAD-BINDING PCMH-TYPE DOMAIN-CONTAINING PROTEIN"/>
    <property type="match status" value="1"/>
</dbReference>
<dbReference type="PANTHER" id="PTHR42973">
    <property type="entry name" value="BINDING OXIDOREDUCTASE, PUTATIVE (AFU_ORTHOLOGUE AFUA_1G17690)-RELATED"/>
    <property type="match status" value="1"/>
</dbReference>
<feature type="domain" description="FAD-binding PCMH-type" evidence="6">
    <location>
        <begin position="39"/>
        <end position="210"/>
    </location>
</feature>
<protein>
    <submittedName>
        <fullName evidence="7">FAD linked oxidase domain protein</fullName>
    </submittedName>
</protein>
<keyword evidence="5" id="KW-0560">Oxidoreductase</keyword>
<dbReference type="KEGG" id="mzh:Mzhil_1321"/>
<comment type="similarity">
    <text evidence="2">Belongs to the oxygen-dependent FAD-linked oxidoreductase family.</text>
</comment>
<organism evidence="7 8">
    <name type="scientific">Methanosalsum zhilinae (strain DSM 4017 / NBRC 107636 / OCM 62 / WeN5)</name>
    <name type="common">Methanohalophilus zhilinae</name>
    <dbReference type="NCBI Taxonomy" id="679901"/>
    <lineage>
        <taxon>Archaea</taxon>
        <taxon>Methanobacteriati</taxon>
        <taxon>Methanobacteriota</taxon>
        <taxon>Stenosarchaea group</taxon>
        <taxon>Methanomicrobia</taxon>
        <taxon>Methanosarcinales</taxon>
        <taxon>Methanosarcinaceae</taxon>
        <taxon>Methanosalsum</taxon>
    </lineage>
</organism>
<dbReference type="Proteomes" id="UP000006622">
    <property type="component" value="Chromosome"/>
</dbReference>
<proteinExistence type="inferred from homology"/>
<evidence type="ECO:0000256" key="5">
    <source>
        <dbReference type="ARBA" id="ARBA00023002"/>
    </source>
</evidence>
<sequence length="461" mass="51095">MREQIDQAALEELRRDFKGQILLPSDPAYNDARQIYNGMIDRRPAIIAQCNEVEDVVQAVLFGRKHDLEIAVRSGGHSVEGWGLTDGGIVIDMRKMNSVRVDPVARIAYVGGGATWRDVDSACQPHDLATTGGTISTTGVAGITLGGGWGYLARKLGLACDNLISVELVTADGSIVVTSEEDNPELFWALHGGGGNFGVATSFTFRLHHLPATTLALLVFSPTEGPNVIRRFRDVIERSAPDELSGEISYMTGPPEDPVPPELVNQLCLFLELFYVGPEDEMRKFINPLMELEPEGVMISELPYADIQSAFDMEPGLRNYWTAQPLEVLSDEAVELFCKRAYDMIVPSNSIQVLSSWGGAIARQDDKWPMGNRKSAWLVYSFGQWTDPADDKRGIAWANALCSDMIPHATEGTYLNLITNEGRERIIAGYGRQDKYKRLARVKAKYDPHNVFHMNHNIRPD</sequence>
<dbReference type="Pfam" id="PF08031">
    <property type="entry name" value="BBE"/>
    <property type="match status" value="1"/>
</dbReference>